<dbReference type="GO" id="GO:0016878">
    <property type="term" value="F:acid-thiol ligase activity"/>
    <property type="evidence" value="ECO:0007669"/>
    <property type="project" value="UniProtKB-ARBA"/>
</dbReference>
<evidence type="ECO:0000313" key="5">
    <source>
        <dbReference type="EMBL" id="EIT70762.1"/>
    </source>
</evidence>
<dbReference type="Gene3D" id="3.30.300.30">
    <property type="match status" value="1"/>
</dbReference>
<dbReference type="Pfam" id="PF13193">
    <property type="entry name" value="AMP-binding_C"/>
    <property type="match status" value="1"/>
</dbReference>
<keyword evidence="6" id="KW-1185">Reference proteome</keyword>
<reference evidence="5 6" key="1">
    <citation type="journal article" date="2012" name="J. Bacteriol.">
        <title>Genome Sequence of n-Alkane-Degrading Hydrocarboniphaga effusa Strain AP103T (ATCC BAA-332T).</title>
        <authorList>
            <person name="Chang H.K."/>
            <person name="Zylstra G.J."/>
            <person name="Chae J.C."/>
        </authorList>
    </citation>
    <scope>NUCLEOTIDE SEQUENCE [LARGE SCALE GENOMIC DNA]</scope>
    <source>
        <strain evidence="5 6">AP103</strain>
    </source>
</reference>
<evidence type="ECO:0000256" key="2">
    <source>
        <dbReference type="ARBA" id="ARBA00022598"/>
    </source>
</evidence>
<dbReference type="STRING" id="1172194.WQQ_08990"/>
<proteinExistence type="inferred from homology"/>
<dbReference type="Proteomes" id="UP000003704">
    <property type="component" value="Unassembled WGS sequence"/>
</dbReference>
<organism evidence="5 6">
    <name type="scientific">Hydrocarboniphaga effusa AP103</name>
    <dbReference type="NCBI Taxonomy" id="1172194"/>
    <lineage>
        <taxon>Bacteria</taxon>
        <taxon>Pseudomonadati</taxon>
        <taxon>Pseudomonadota</taxon>
        <taxon>Gammaproteobacteria</taxon>
        <taxon>Nevskiales</taxon>
        <taxon>Nevskiaceae</taxon>
        <taxon>Hydrocarboniphaga</taxon>
    </lineage>
</organism>
<dbReference type="InterPro" id="IPR000873">
    <property type="entry name" value="AMP-dep_synth/lig_dom"/>
</dbReference>
<comment type="caution">
    <text evidence="5">The sequence shown here is derived from an EMBL/GenBank/DDBJ whole genome shotgun (WGS) entry which is preliminary data.</text>
</comment>
<dbReference type="PANTHER" id="PTHR43767:SF1">
    <property type="entry name" value="NONRIBOSOMAL PEPTIDE SYNTHASE PES1 (EUROFUNG)-RELATED"/>
    <property type="match status" value="1"/>
</dbReference>
<evidence type="ECO:0008006" key="7">
    <source>
        <dbReference type="Google" id="ProtNLM"/>
    </source>
</evidence>
<dbReference type="PROSITE" id="PS00455">
    <property type="entry name" value="AMP_BINDING"/>
    <property type="match status" value="1"/>
</dbReference>
<dbReference type="PANTHER" id="PTHR43767">
    <property type="entry name" value="LONG-CHAIN-FATTY-ACID--COA LIGASE"/>
    <property type="match status" value="1"/>
</dbReference>
<dbReference type="SUPFAM" id="SSF56801">
    <property type="entry name" value="Acetyl-CoA synthetase-like"/>
    <property type="match status" value="1"/>
</dbReference>
<gene>
    <name evidence="5" type="ORF">WQQ_08990</name>
</gene>
<keyword evidence="2" id="KW-0436">Ligase</keyword>
<dbReference type="AlphaFoldDB" id="I7ZGA7"/>
<dbReference type="RefSeq" id="WP_007183855.1">
    <property type="nucleotide sequence ID" value="NZ_AKGD01000001.1"/>
</dbReference>
<dbReference type="FunFam" id="3.30.300.30:FF:000008">
    <property type="entry name" value="2,3-dihydroxybenzoate-AMP ligase"/>
    <property type="match status" value="1"/>
</dbReference>
<dbReference type="OrthoDB" id="9803968at2"/>
<feature type="domain" description="AMP-binding enzyme C-terminal" evidence="4">
    <location>
        <begin position="452"/>
        <end position="528"/>
    </location>
</feature>
<dbReference type="Gene3D" id="3.40.50.12780">
    <property type="entry name" value="N-terminal domain of ligase-like"/>
    <property type="match status" value="1"/>
</dbReference>
<comment type="similarity">
    <text evidence="1">Belongs to the ATP-dependent AMP-binding enzyme family.</text>
</comment>
<dbReference type="InterPro" id="IPR042099">
    <property type="entry name" value="ANL_N_sf"/>
</dbReference>
<sequence>MSATLPAHHAERAARYRQAGWWSTQPVPRLLTRHALSAPGNIALTDGRGSMRYDELERVVQGLACALWALGLRPGDVLAIQLPNQREFAWFQQAAARIGVAYLPLTPNLRAGDLHYQLETANAAALVIPSEHRGFDHVAMAAELRERLPKLREIFVVGERVPAWARAVDALVEQAWEQRHGAVVDALRVDADALRAILFTSGTESNPKGVLHSWNTLSYPLRLHRHYFGLGYDDAIYTPSPVGHGTGAIFGVELALFVGARIVFEEQWNAQTALQSIAREKCTMMWGATTFYTDLVAAAQASALKPARFRYAFSAGAPIPRDLVLRVRECLGARLVAAFGQSEGQNITINRADDGIERITSSDGRFNPGIDYRIVDAEGRALPTGEPGEIVYRGPNVCLGYLDAGHTAAAFDDEGYIRSGDLGIVDADGYLRIVGRRKEIIIRGGENISPREIEDLLYRAPGVAEVAVIGLPDERLGQRACAVVVPAAGAAPTLAKLIDFLRDRQVAKFKYPERLELVSELPRTASGKVRKEVLRKRILGEAAS</sequence>
<accession>I7ZGA7</accession>
<evidence type="ECO:0000313" key="6">
    <source>
        <dbReference type="Proteomes" id="UP000003704"/>
    </source>
</evidence>
<dbReference type="InterPro" id="IPR020845">
    <property type="entry name" value="AMP-binding_CS"/>
</dbReference>
<protein>
    <recommendedName>
        <fullName evidence="7">AMP-dependent synthetase and ligase</fullName>
    </recommendedName>
</protein>
<evidence type="ECO:0000256" key="1">
    <source>
        <dbReference type="ARBA" id="ARBA00006432"/>
    </source>
</evidence>
<dbReference type="Pfam" id="PF00501">
    <property type="entry name" value="AMP-binding"/>
    <property type="match status" value="1"/>
</dbReference>
<evidence type="ECO:0000259" key="3">
    <source>
        <dbReference type="Pfam" id="PF00501"/>
    </source>
</evidence>
<dbReference type="EMBL" id="AKGD01000001">
    <property type="protein sequence ID" value="EIT70762.1"/>
    <property type="molecule type" value="Genomic_DNA"/>
</dbReference>
<dbReference type="InterPro" id="IPR025110">
    <property type="entry name" value="AMP-bd_C"/>
</dbReference>
<dbReference type="PATRIC" id="fig|1172194.4.peg.859"/>
<name>I7ZGA7_9GAMM</name>
<evidence type="ECO:0000259" key="4">
    <source>
        <dbReference type="Pfam" id="PF13193"/>
    </source>
</evidence>
<dbReference type="InterPro" id="IPR050237">
    <property type="entry name" value="ATP-dep_AMP-bd_enzyme"/>
</dbReference>
<feature type="domain" description="AMP-dependent synthetase/ligase" evidence="3">
    <location>
        <begin position="32"/>
        <end position="402"/>
    </location>
</feature>
<dbReference type="InterPro" id="IPR045851">
    <property type="entry name" value="AMP-bd_C_sf"/>
</dbReference>